<dbReference type="PANTHER" id="PTHR32282:SF33">
    <property type="entry name" value="PEPTIDOGLYCAN GLYCOSYLTRANSFERASE"/>
    <property type="match status" value="1"/>
</dbReference>
<dbReference type="InterPro" id="IPR050396">
    <property type="entry name" value="Glycosyltr_51/Transpeptidase"/>
</dbReference>
<dbReference type="InterPro" id="IPR001264">
    <property type="entry name" value="Glyco_trans_51"/>
</dbReference>
<dbReference type="Proteomes" id="UP001190700">
    <property type="component" value="Unassembled WGS sequence"/>
</dbReference>
<dbReference type="GO" id="GO:0008955">
    <property type="term" value="F:peptidoglycan glycosyltransferase activity"/>
    <property type="evidence" value="ECO:0007669"/>
    <property type="project" value="TreeGrafter"/>
</dbReference>
<proteinExistence type="predicted"/>
<dbReference type="InterPro" id="IPR036950">
    <property type="entry name" value="PBP_transglycosylase"/>
</dbReference>
<gene>
    <name evidence="3" type="ORF">CYMTET_40355</name>
</gene>
<evidence type="ECO:0000313" key="3">
    <source>
        <dbReference type="EMBL" id="KAK3250256.1"/>
    </source>
</evidence>
<organism evidence="3 4">
    <name type="scientific">Cymbomonas tetramitiformis</name>
    <dbReference type="NCBI Taxonomy" id="36881"/>
    <lineage>
        <taxon>Eukaryota</taxon>
        <taxon>Viridiplantae</taxon>
        <taxon>Chlorophyta</taxon>
        <taxon>Pyramimonadophyceae</taxon>
        <taxon>Pyramimonadales</taxon>
        <taxon>Pyramimonadaceae</taxon>
        <taxon>Cymbomonas</taxon>
    </lineage>
</organism>
<accession>A0AAE0C877</accession>
<dbReference type="SUPFAM" id="SSF53955">
    <property type="entry name" value="Lysozyme-like"/>
    <property type="match status" value="2"/>
</dbReference>
<dbReference type="PANTHER" id="PTHR32282">
    <property type="entry name" value="BINDING PROTEIN TRANSPEPTIDASE, PUTATIVE-RELATED"/>
    <property type="match status" value="1"/>
</dbReference>
<keyword evidence="1" id="KW-0808">Transferase</keyword>
<feature type="domain" description="Glycosyl transferase family 51" evidence="2">
    <location>
        <begin position="147"/>
        <end position="262"/>
    </location>
</feature>
<dbReference type="AlphaFoldDB" id="A0AAE0C877"/>
<keyword evidence="4" id="KW-1185">Reference proteome</keyword>
<evidence type="ECO:0000259" key="2">
    <source>
        <dbReference type="Pfam" id="PF00912"/>
    </source>
</evidence>
<protein>
    <recommendedName>
        <fullName evidence="2">Glycosyl transferase family 51 domain-containing protein</fullName>
    </recommendedName>
</protein>
<dbReference type="InterPro" id="IPR023346">
    <property type="entry name" value="Lysozyme-like_dom_sf"/>
</dbReference>
<reference evidence="3 4" key="1">
    <citation type="journal article" date="2015" name="Genome Biol. Evol.">
        <title>Comparative Genomics of a Bacterivorous Green Alga Reveals Evolutionary Causalities and Consequences of Phago-Mixotrophic Mode of Nutrition.</title>
        <authorList>
            <person name="Burns J.A."/>
            <person name="Paasch A."/>
            <person name="Narechania A."/>
            <person name="Kim E."/>
        </authorList>
    </citation>
    <scope>NUCLEOTIDE SEQUENCE [LARGE SCALE GENOMIC DNA]</scope>
    <source>
        <strain evidence="3 4">PLY_AMNH</strain>
    </source>
</reference>
<comment type="caution">
    <text evidence="3">The sequence shown here is derived from an EMBL/GenBank/DDBJ whole genome shotgun (WGS) entry which is preliminary data.</text>
</comment>
<sequence length="283" mass="30962">MGNWEKFAITSAAMLVFASAIDLYRFLTSIQPDSIGRWRDLLDPKESKPSLAGSAGDPTVIYDVRGRVVATLISTDQVTLSEVSDRMWQSVVASEDHRFFHHSGLDVRGLTRAVGSFGTQASAPPWTAPHNPALPSLEALRASSLCSAGGGSTITQQLVKNLLLSQSRTVSRKLVEIIMSLMLEQRVSKPKLLESYLNNVYWGHGVYGIAAASAAYFRKKPSQLELGEAALLAALLPAPEYLSPYRHPQECHKAMKQVVHRMVATGHLEVQNSPCTHFPPLQS</sequence>
<evidence type="ECO:0000313" key="4">
    <source>
        <dbReference type="Proteomes" id="UP001190700"/>
    </source>
</evidence>
<dbReference type="Pfam" id="PF00912">
    <property type="entry name" value="Transgly"/>
    <property type="match status" value="2"/>
</dbReference>
<name>A0AAE0C877_9CHLO</name>
<dbReference type="EMBL" id="LGRX02026812">
    <property type="protein sequence ID" value="KAK3250256.1"/>
    <property type="molecule type" value="Genomic_DNA"/>
</dbReference>
<evidence type="ECO:0000256" key="1">
    <source>
        <dbReference type="ARBA" id="ARBA00022679"/>
    </source>
</evidence>
<dbReference type="Gene3D" id="1.10.3810.10">
    <property type="entry name" value="Biosynthetic peptidoglycan transglycosylase-like"/>
    <property type="match status" value="1"/>
</dbReference>
<feature type="domain" description="Glycosyl transferase family 51" evidence="2">
    <location>
        <begin position="75"/>
        <end position="115"/>
    </location>
</feature>